<sequence>VIVDRLGRKFTNLRVSLTAACNYACTYCVPNGKRLMKVQNELSAAELVKAVTLLQQATGIDKVRITGGEPLVTPKFDEFLPTVMDLGLKDVSLTTNGQLLIAKRDLIARSGLRRMNVSLDTL</sequence>
<feature type="non-terminal residue" evidence="7">
    <location>
        <position position="1"/>
    </location>
</feature>
<name>A0A382UYS4_9ZZZZ</name>
<dbReference type="Pfam" id="PF04055">
    <property type="entry name" value="Radical_SAM"/>
    <property type="match status" value="1"/>
</dbReference>
<dbReference type="GO" id="GO:0061799">
    <property type="term" value="F:cyclic pyranopterin monophosphate synthase activity"/>
    <property type="evidence" value="ECO:0007669"/>
    <property type="project" value="TreeGrafter"/>
</dbReference>
<feature type="non-terminal residue" evidence="7">
    <location>
        <position position="122"/>
    </location>
</feature>
<evidence type="ECO:0000256" key="2">
    <source>
        <dbReference type="ARBA" id="ARBA00022723"/>
    </source>
</evidence>
<dbReference type="SFLD" id="SFLDG01067">
    <property type="entry name" value="SPASM/twitch_domain_containing"/>
    <property type="match status" value="1"/>
</dbReference>
<dbReference type="PROSITE" id="PS51918">
    <property type="entry name" value="RADICAL_SAM"/>
    <property type="match status" value="1"/>
</dbReference>
<dbReference type="PANTHER" id="PTHR22960:SF0">
    <property type="entry name" value="MOLYBDENUM COFACTOR BIOSYNTHESIS PROTEIN 1"/>
    <property type="match status" value="1"/>
</dbReference>
<proteinExistence type="predicted"/>
<dbReference type="GO" id="GO:0051536">
    <property type="term" value="F:iron-sulfur cluster binding"/>
    <property type="evidence" value="ECO:0007669"/>
    <property type="project" value="UniProtKB-KW"/>
</dbReference>
<keyword evidence="5" id="KW-0501">Molybdenum cofactor biosynthesis</keyword>
<dbReference type="GO" id="GO:0006777">
    <property type="term" value="P:Mo-molybdopterin cofactor biosynthetic process"/>
    <property type="evidence" value="ECO:0007669"/>
    <property type="project" value="UniProtKB-KW"/>
</dbReference>
<dbReference type="InterPro" id="IPR013785">
    <property type="entry name" value="Aldolase_TIM"/>
</dbReference>
<accession>A0A382UYS4</accession>
<dbReference type="CDD" id="cd01335">
    <property type="entry name" value="Radical_SAM"/>
    <property type="match status" value="1"/>
</dbReference>
<evidence type="ECO:0000256" key="3">
    <source>
        <dbReference type="ARBA" id="ARBA00023004"/>
    </source>
</evidence>
<organism evidence="7">
    <name type="scientific">marine metagenome</name>
    <dbReference type="NCBI Taxonomy" id="408172"/>
    <lineage>
        <taxon>unclassified sequences</taxon>
        <taxon>metagenomes</taxon>
        <taxon>ecological metagenomes</taxon>
    </lineage>
</organism>
<dbReference type="InterPro" id="IPR007197">
    <property type="entry name" value="rSAM"/>
</dbReference>
<dbReference type="GO" id="GO:0061798">
    <property type="term" value="F:GTP 3',8'-cyclase activity"/>
    <property type="evidence" value="ECO:0007669"/>
    <property type="project" value="TreeGrafter"/>
</dbReference>
<evidence type="ECO:0000313" key="7">
    <source>
        <dbReference type="EMBL" id="SVD38848.1"/>
    </source>
</evidence>
<keyword evidence="2" id="KW-0479">Metal-binding</keyword>
<evidence type="ECO:0000256" key="5">
    <source>
        <dbReference type="ARBA" id="ARBA00023150"/>
    </source>
</evidence>
<gene>
    <name evidence="7" type="ORF">METZ01_LOCUS391702</name>
</gene>
<keyword evidence="1" id="KW-0949">S-adenosyl-L-methionine</keyword>
<dbReference type="SFLD" id="SFLDS00029">
    <property type="entry name" value="Radical_SAM"/>
    <property type="match status" value="1"/>
</dbReference>
<dbReference type="InterPro" id="IPR058240">
    <property type="entry name" value="rSAM_sf"/>
</dbReference>
<dbReference type="AlphaFoldDB" id="A0A382UYS4"/>
<protein>
    <recommendedName>
        <fullName evidence="6">Radical SAM core domain-containing protein</fullName>
    </recommendedName>
</protein>
<keyword evidence="3" id="KW-0408">Iron</keyword>
<dbReference type="GO" id="GO:0046872">
    <property type="term" value="F:metal ion binding"/>
    <property type="evidence" value="ECO:0007669"/>
    <property type="project" value="UniProtKB-KW"/>
</dbReference>
<evidence type="ECO:0000256" key="1">
    <source>
        <dbReference type="ARBA" id="ARBA00022691"/>
    </source>
</evidence>
<evidence type="ECO:0000256" key="4">
    <source>
        <dbReference type="ARBA" id="ARBA00023014"/>
    </source>
</evidence>
<dbReference type="Gene3D" id="3.20.20.70">
    <property type="entry name" value="Aldolase class I"/>
    <property type="match status" value="1"/>
</dbReference>
<dbReference type="InterPro" id="IPR050105">
    <property type="entry name" value="MoCo_biosynth_MoaA/MoaC"/>
</dbReference>
<dbReference type="PANTHER" id="PTHR22960">
    <property type="entry name" value="MOLYBDOPTERIN COFACTOR SYNTHESIS PROTEIN A"/>
    <property type="match status" value="1"/>
</dbReference>
<feature type="domain" description="Radical SAM core" evidence="6">
    <location>
        <begin position="5"/>
        <end position="122"/>
    </location>
</feature>
<evidence type="ECO:0000259" key="6">
    <source>
        <dbReference type="PROSITE" id="PS51918"/>
    </source>
</evidence>
<keyword evidence="4" id="KW-0411">Iron-sulfur</keyword>
<dbReference type="SUPFAM" id="SSF102114">
    <property type="entry name" value="Radical SAM enzymes"/>
    <property type="match status" value="1"/>
</dbReference>
<dbReference type="EMBL" id="UINC01147491">
    <property type="protein sequence ID" value="SVD38848.1"/>
    <property type="molecule type" value="Genomic_DNA"/>
</dbReference>
<reference evidence="7" key="1">
    <citation type="submission" date="2018-05" db="EMBL/GenBank/DDBJ databases">
        <authorList>
            <person name="Lanie J.A."/>
            <person name="Ng W.-L."/>
            <person name="Kazmierczak K.M."/>
            <person name="Andrzejewski T.M."/>
            <person name="Davidsen T.M."/>
            <person name="Wayne K.J."/>
            <person name="Tettelin H."/>
            <person name="Glass J.I."/>
            <person name="Rusch D."/>
            <person name="Podicherti R."/>
            <person name="Tsui H.-C.T."/>
            <person name="Winkler M.E."/>
        </authorList>
    </citation>
    <scope>NUCLEOTIDE SEQUENCE</scope>
</reference>